<gene>
    <name evidence="3" type="ORF">LMG23994_06636</name>
</gene>
<accession>A0ABM8Y355</accession>
<evidence type="ECO:0000256" key="1">
    <source>
        <dbReference type="SAM" id="MobiDB-lite"/>
    </source>
</evidence>
<organism evidence="3 4">
    <name type="scientific">Cupriavidus pinatubonensis</name>
    <dbReference type="NCBI Taxonomy" id="248026"/>
    <lineage>
        <taxon>Bacteria</taxon>
        <taxon>Pseudomonadati</taxon>
        <taxon>Pseudomonadota</taxon>
        <taxon>Betaproteobacteria</taxon>
        <taxon>Burkholderiales</taxon>
        <taxon>Burkholderiaceae</taxon>
        <taxon>Cupriavidus</taxon>
    </lineage>
</organism>
<feature type="transmembrane region" description="Helical" evidence="2">
    <location>
        <begin position="111"/>
        <end position="130"/>
    </location>
</feature>
<feature type="region of interest" description="Disordered" evidence="1">
    <location>
        <begin position="63"/>
        <end position="86"/>
    </location>
</feature>
<keyword evidence="2" id="KW-0812">Transmembrane</keyword>
<comment type="caution">
    <text evidence="3">The sequence shown here is derived from an EMBL/GenBank/DDBJ whole genome shotgun (WGS) entry which is preliminary data.</text>
</comment>
<feature type="region of interest" description="Disordered" evidence="1">
    <location>
        <begin position="154"/>
        <end position="174"/>
    </location>
</feature>
<keyword evidence="4" id="KW-1185">Reference proteome</keyword>
<sequence>MHAKKIAELAAKEALHQDKENQLSQGEARLGDNRPLSDPVKLHGLPRIDCPLHPVRHLAGPVPVLPRGAGGSGRGGSKHPAAGSSSVVRSLRRQVVVGHLVLNPADRRRPLSFIVIVVVAALAAIFRVRVGRRPVLVGRLLVWCLAIGRYRVDGSAPRSRSRGRRNSVSSWRASTASTSARSARRCAAASSVCTASRSTDQLGREWGPGLCQPAARRLQFCPPRLQSGLVRGVRLPLGGQVRLVFRER</sequence>
<feature type="region of interest" description="Disordered" evidence="1">
    <location>
        <begin position="13"/>
        <end position="35"/>
    </location>
</feature>
<dbReference type="Proteomes" id="UP000701702">
    <property type="component" value="Unassembled WGS sequence"/>
</dbReference>
<protein>
    <submittedName>
        <fullName evidence="3">Uncharacterized protein</fullName>
    </submittedName>
</protein>
<reference evidence="3 4" key="1">
    <citation type="submission" date="2021-08" db="EMBL/GenBank/DDBJ databases">
        <authorList>
            <person name="Peeters C."/>
        </authorList>
    </citation>
    <scope>NUCLEOTIDE SEQUENCE [LARGE SCALE GENOMIC DNA]</scope>
    <source>
        <strain evidence="3 4">LMG 23994</strain>
    </source>
</reference>
<name>A0ABM8Y355_9BURK</name>
<proteinExistence type="predicted"/>
<dbReference type="EMBL" id="CAJZAF010000061">
    <property type="protein sequence ID" value="CAG9187193.1"/>
    <property type="molecule type" value="Genomic_DNA"/>
</dbReference>
<keyword evidence="2" id="KW-1133">Transmembrane helix</keyword>
<keyword evidence="2" id="KW-0472">Membrane</keyword>
<evidence type="ECO:0000313" key="4">
    <source>
        <dbReference type="Proteomes" id="UP000701702"/>
    </source>
</evidence>
<evidence type="ECO:0000313" key="3">
    <source>
        <dbReference type="EMBL" id="CAG9187193.1"/>
    </source>
</evidence>
<evidence type="ECO:0000256" key="2">
    <source>
        <dbReference type="SAM" id="Phobius"/>
    </source>
</evidence>